<dbReference type="PANTHER" id="PTHR38041">
    <property type="entry name" value="CHORISMATE MUTASE"/>
    <property type="match status" value="1"/>
</dbReference>
<evidence type="ECO:0000259" key="2">
    <source>
        <dbReference type="PROSITE" id="PS51168"/>
    </source>
</evidence>
<dbReference type="InterPro" id="IPR036979">
    <property type="entry name" value="CM_dom_sf"/>
</dbReference>
<dbReference type="SUPFAM" id="SSF48600">
    <property type="entry name" value="Chorismate mutase II"/>
    <property type="match status" value="1"/>
</dbReference>
<gene>
    <name evidence="3" type="ORF">GX426_00820</name>
</gene>
<keyword evidence="1 3" id="KW-0413">Isomerase</keyword>
<dbReference type="Gene3D" id="1.20.59.10">
    <property type="entry name" value="Chorismate mutase"/>
    <property type="match status" value="1"/>
</dbReference>
<dbReference type="EC" id="5.4.99.5" evidence="3"/>
<dbReference type="InterPro" id="IPR036263">
    <property type="entry name" value="Chorismate_II_sf"/>
</dbReference>
<reference evidence="3 4" key="1">
    <citation type="journal article" date="2020" name="Biotechnol. Biofuels">
        <title>New insights from the biogas microbiome by comprehensive genome-resolved metagenomics of nearly 1600 species originating from multiple anaerobic digesters.</title>
        <authorList>
            <person name="Campanaro S."/>
            <person name="Treu L."/>
            <person name="Rodriguez-R L.M."/>
            <person name="Kovalovszki A."/>
            <person name="Ziels R.M."/>
            <person name="Maus I."/>
            <person name="Zhu X."/>
            <person name="Kougias P.G."/>
            <person name="Basile A."/>
            <person name="Luo G."/>
            <person name="Schluter A."/>
            <person name="Konstantinidis K.T."/>
            <person name="Angelidaki I."/>
        </authorList>
    </citation>
    <scope>NUCLEOTIDE SEQUENCE [LARGE SCALE GENOMIC DNA]</scope>
    <source>
        <strain evidence="3">AS27yjCOA_157</strain>
    </source>
</reference>
<protein>
    <submittedName>
        <fullName evidence="3">Chorismate mutase</fullName>
        <ecNumber evidence="3">5.4.99.5</ecNumber>
    </submittedName>
</protein>
<dbReference type="Pfam" id="PF01817">
    <property type="entry name" value="CM_2"/>
    <property type="match status" value="1"/>
</dbReference>
<dbReference type="EMBL" id="JAAYUN010000014">
    <property type="protein sequence ID" value="NLJ21640.1"/>
    <property type="molecule type" value="Genomic_DNA"/>
</dbReference>
<dbReference type="PANTHER" id="PTHR38041:SF1">
    <property type="entry name" value="CHORISMATE MUTASE"/>
    <property type="match status" value="1"/>
</dbReference>
<evidence type="ECO:0000313" key="3">
    <source>
        <dbReference type="EMBL" id="NLJ21640.1"/>
    </source>
</evidence>
<dbReference type="Proteomes" id="UP000544742">
    <property type="component" value="Unassembled WGS sequence"/>
</dbReference>
<feature type="domain" description="Chorismate mutase" evidence="2">
    <location>
        <begin position="1"/>
        <end position="90"/>
    </location>
</feature>
<dbReference type="GO" id="GO:0046417">
    <property type="term" value="P:chorismate metabolic process"/>
    <property type="evidence" value="ECO:0007669"/>
    <property type="project" value="InterPro"/>
</dbReference>
<dbReference type="PROSITE" id="PS51168">
    <property type="entry name" value="CHORISMATE_MUT_2"/>
    <property type="match status" value="1"/>
</dbReference>
<dbReference type="InterPro" id="IPR051331">
    <property type="entry name" value="Chorismate_mutase-related"/>
</dbReference>
<name>A0A7K4AF74_METSH</name>
<dbReference type="GO" id="GO:0004106">
    <property type="term" value="F:chorismate mutase activity"/>
    <property type="evidence" value="ECO:0007669"/>
    <property type="project" value="UniProtKB-EC"/>
</dbReference>
<dbReference type="GO" id="GO:0009697">
    <property type="term" value="P:salicylic acid biosynthetic process"/>
    <property type="evidence" value="ECO:0007669"/>
    <property type="project" value="TreeGrafter"/>
</dbReference>
<sequence>MLTDLNKYRSDIEEVDQTIIELIDKRIGITKRIFEVKRREGKPIRDPEQEGRVLRRAMDLATEKNLDAGAVKNIYEILIRMSTQKQQELQGENQS</sequence>
<dbReference type="InterPro" id="IPR002701">
    <property type="entry name" value="CM_II_prokaryot"/>
</dbReference>
<proteinExistence type="predicted"/>
<dbReference type="NCBIfam" id="TIGR01791">
    <property type="entry name" value="CM_archaeal"/>
    <property type="match status" value="1"/>
</dbReference>
<accession>A0A7K4AF74</accession>
<dbReference type="InterPro" id="IPR010950">
    <property type="entry name" value="Chorismate_mutase_arc"/>
</dbReference>
<evidence type="ECO:0000256" key="1">
    <source>
        <dbReference type="ARBA" id="ARBA00023235"/>
    </source>
</evidence>
<dbReference type="SMART" id="SM00830">
    <property type="entry name" value="CM_2"/>
    <property type="match status" value="1"/>
</dbReference>
<evidence type="ECO:0000313" key="4">
    <source>
        <dbReference type="Proteomes" id="UP000544742"/>
    </source>
</evidence>
<organism evidence="3 4">
    <name type="scientific">Methanothrix soehngenii</name>
    <name type="common">Methanosaeta concilii</name>
    <dbReference type="NCBI Taxonomy" id="2223"/>
    <lineage>
        <taxon>Archaea</taxon>
        <taxon>Methanobacteriati</taxon>
        <taxon>Methanobacteriota</taxon>
        <taxon>Stenosarchaea group</taxon>
        <taxon>Methanomicrobia</taxon>
        <taxon>Methanotrichales</taxon>
        <taxon>Methanotrichaceae</taxon>
        <taxon>Methanothrix</taxon>
    </lineage>
</organism>
<comment type="caution">
    <text evidence="3">The sequence shown here is derived from an EMBL/GenBank/DDBJ whole genome shotgun (WGS) entry which is preliminary data.</text>
</comment>
<dbReference type="AlphaFoldDB" id="A0A7K4AF74"/>